<evidence type="ECO:0000313" key="20">
    <source>
        <dbReference type="EMBL" id="CCH62442.1"/>
    </source>
</evidence>
<feature type="transmembrane region" description="Helical" evidence="18">
    <location>
        <begin position="6"/>
        <end position="28"/>
    </location>
</feature>
<sequence length="450" mass="51237">MSTLFWLGTLVCVYVLVPAILFVGLPYLTVGTKSLRKRAIVYVIGEIGHSPRMCYHALSLSMRGWDVELCGYVEDELPDIINADPNITIHRLPILKNSTKKPNILFMIKKVIFQIMAIIGQLWNLRGSDYLLMQNPPSIPILPLAVIFRLTGCKLIIDWHNLAYSILQLKFKGNFNHPFVLISYGIEYFFSKFATCNLVVTDAMKEYLIQSFGLKPEKIAVLHDRPANQFKPLSEKASRSTLLTNENFIKSYIPKDFDLSKGDKIIVTSTSFTPDEDLGVLIKALKLYEKNCEENKLLPKILCFVTGKGPLKSHYMHEVEKDNEEGVWKSVKIEFVWLKSEDYPKLLQLCDYGVSLHTSSSGLDLPMKILDMFGSGIPVLAMDYPVLAELVTEGKNGLKFSNSIELCNELIKIIKDKSLDINLRKNAKEESKIRWENSWEPAMKELKIIH</sequence>
<dbReference type="GO" id="GO:0004578">
    <property type="term" value="F:chitobiosyldiphosphodolichol beta-mannosyltransferase activity"/>
    <property type="evidence" value="ECO:0007669"/>
    <property type="project" value="UniProtKB-EC"/>
</dbReference>
<keyword evidence="7 18" id="KW-0812">Transmembrane</keyword>
<dbReference type="UniPathway" id="UPA00378"/>
<comment type="pathway">
    <text evidence="2">Protein modification; protein glycosylation.</text>
</comment>
<evidence type="ECO:0000256" key="14">
    <source>
        <dbReference type="ARBA" id="ARBA00031434"/>
    </source>
</evidence>
<dbReference type="EMBL" id="HE806323">
    <property type="protein sequence ID" value="CCH62442.1"/>
    <property type="molecule type" value="Genomic_DNA"/>
</dbReference>
<name>I2H7U0_HENB6</name>
<keyword evidence="5" id="KW-0328">Glycosyltransferase</keyword>
<protein>
    <recommendedName>
        <fullName evidence="4">Chitobiosyldiphosphodolichol beta-mannosyltransferase</fullName>
        <ecNumber evidence="3">2.4.1.142</ecNumber>
    </recommendedName>
    <alternativeName>
        <fullName evidence="13">Asparagine-linked glycosylation protein 1</fullName>
    </alternativeName>
    <alternativeName>
        <fullName evidence="15">Beta-1,4-mannosyltransferase</fullName>
    </alternativeName>
    <alternativeName>
        <fullName evidence="16">GDP-Man:GlcNAc2-PP-dolichol mannosyltransferase</fullName>
    </alternativeName>
    <alternativeName>
        <fullName evidence="14">GDP-mannose-dolichol diphosphochitobiose mannosyltransferase</fullName>
    </alternativeName>
</protein>
<dbReference type="InParanoid" id="I2H7U0"/>
<accession>I2H7U0</accession>
<dbReference type="eggNOG" id="KOG2941">
    <property type="taxonomic scope" value="Eukaryota"/>
</dbReference>
<comment type="catalytic activity">
    <reaction evidence="17">
        <text>an N,N'-diacetylchitobiosyl-diphospho-di-trans,poly-cis-dolichol + GDP-alpha-D-mannose = a beta-D-Man-(1-&gt;4)-beta-D-GlcNAc-(1-&gt;4)-alpha-D-GlcNAc-diphospho-di-trans,poly-cis-dolichol + GDP + H(+)</text>
        <dbReference type="Rhea" id="RHEA:13865"/>
        <dbReference type="Rhea" id="RHEA-COMP:19510"/>
        <dbReference type="Rhea" id="RHEA-COMP:19511"/>
        <dbReference type="ChEBI" id="CHEBI:15378"/>
        <dbReference type="ChEBI" id="CHEBI:57269"/>
        <dbReference type="ChEBI" id="CHEBI:57527"/>
        <dbReference type="ChEBI" id="CHEBI:58189"/>
        <dbReference type="ChEBI" id="CHEBI:58472"/>
        <dbReference type="EC" id="2.4.1.142"/>
    </reaction>
    <physiologicalReaction direction="left-to-right" evidence="17">
        <dbReference type="Rhea" id="RHEA:13866"/>
    </physiologicalReaction>
</comment>
<gene>
    <name evidence="20" type="primary">TBLA0H01550</name>
    <name evidence="20" type="ORF">TBLA_0H01550</name>
</gene>
<organism evidence="20 21">
    <name type="scientific">Henningerozyma blattae (strain ATCC 34711 / CBS 6284 / DSM 70876 / NBRC 10599 / NRRL Y-10934 / UCD 77-7)</name>
    <name type="common">Yeast</name>
    <name type="synonym">Tetrapisispora blattae</name>
    <dbReference type="NCBI Taxonomy" id="1071380"/>
    <lineage>
        <taxon>Eukaryota</taxon>
        <taxon>Fungi</taxon>
        <taxon>Dikarya</taxon>
        <taxon>Ascomycota</taxon>
        <taxon>Saccharomycotina</taxon>
        <taxon>Saccharomycetes</taxon>
        <taxon>Saccharomycetales</taxon>
        <taxon>Saccharomycetaceae</taxon>
        <taxon>Henningerozyma</taxon>
    </lineage>
</organism>
<proteinExistence type="predicted"/>
<dbReference type="FunCoup" id="I2H7U0">
    <property type="interactions" value="961"/>
</dbReference>
<evidence type="ECO:0000256" key="1">
    <source>
        <dbReference type="ARBA" id="ARBA00004389"/>
    </source>
</evidence>
<dbReference type="GO" id="GO:0098554">
    <property type="term" value="C:cytoplasmic side of endoplasmic reticulum membrane"/>
    <property type="evidence" value="ECO:0007669"/>
    <property type="project" value="EnsemblFungi"/>
</dbReference>
<evidence type="ECO:0000256" key="18">
    <source>
        <dbReference type="SAM" id="Phobius"/>
    </source>
</evidence>
<evidence type="ECO:0000256" key="8">
    <source>
        <dbReference type="ARBA" id="ARBA00022824"/>
    </source>
</evidence>
<evidence type="ECO:0000259" key="19">
    <source>
        <dbReference type="Pfam" id="PF00534"/>
    </source>
</evidence>
<keyword evidence="21" id="KW-1185">Reference proteome</keyword>
<dbReference type="STRING" id="1071380.I2H7U0"/>
<dbReference type="InterPro" id="IPR026051">
    <property type="entry name" value="ALG1-like"/>
</dbReference>
<comment type="function">
    <text evidence="12">Participates in the formation of the lipid-linked precursor oligosaccharide for N-glycosylation. Involved in assembling the dolichol-pyrophosphate-GlcNAc(2)-Man(5) intermediate on the cytoplasmic surface of the ER.</text>
</comment>
<comment type="subcellular location">
    <subcellularLocation>
        <location evidence="1">Endoplasmic reticulum membrane</location>
        <topology evidence="1">Single-pass membrane protein</topology>
    </subcellularLocation>
</comment>
<evidence type="ECO:0000256" key="10">
    <source>
        <dbReference type="ARBA" id="ARBA00022989"/>
    </source>
</evidence>
<dbReference type="GeneID" id="14497599"/>
<evidence type="ECO:0000313" key="21">
    <source>
        <dbReference type="Proteomes" id="UP000002866"/>
    </source>
</evidence>
<evidence type="ECO:0000256" key="16">
    <source>
        <dbReference type="ARBA" id="ARBA00033088"/>
    </source>
</evidence>
<dbReference type="InterPro" id="IPR001296">
    <property type="entry name" value="Glyco_trans_1"/>
</dbReference>
<dbReference type="RefSeq" id="XP_004181961.1">
    <property type="nucleotide sequence ID" value="XM_004181913.1"/>
</dbReference>
<dbReference type="AlphaFoldDB" id="I2H7U0"/>
<keyword evidence="6" id="KW-0808">Transferase</keyword>
<evidence type="ECO:0000256" key="2">
    <source>
        <dbReference type="ARBA" id="ARBA00004922"/>
    </source>
</evidence>
<evidence type="ECO:0000256" key="11">
    <source>
        <dbReference type="ARBA" id="ARBA00023136"/>
    </source>
</evidence>
<dbReference type="OMA" id="CKLIIDW"/>
<dbReference type="Gene3D" id="3.40.50.2000">
    <property type="entry name" value="Glycogen Phosphorylase B"/>
    <property type="match status" value="2"/>
</dbReference>
<evidence type="ECO:0000256" key="17">
    <source>
        <dbReference type="ARBA" id="ARBA00045071"/>
    </source>
</evidence>
<dbReference type="SUPFAM" id="SSF53756">
    <property type="entry name" value="UDP-Glycosyltransferase/glycogen phosphorylase"/>
    <property type="match status" value="1"/>
</dbReference>
<evidence type="ECO:0000256" key="5">
    <source>
        <dbReference type="ARBA" id="ARBA00022676"/>
    </source>
</evidence>
<feature type="transmembrane region" description="Helical" evidence="18">
    <location>
        <begin position="104"/>
        <end position="125"/>
    </location>
</feature>
<dbReference type="EC" id="2.4.1.142" evidence="3"/>
<dbReference type="Proteomes" id="UP000002866">
    <property type="component" value="Chromosome 8"/>
</dbReference>
<keyword evidence="11 18" id="KW-0472">Membrane</keyword>
<evidence type="ECO:0000256" key="7">
    <source>
        <dbReference type="ARBA" id="ARBA00022692"/>
    </source>
</evidence>
<evidence type="ECO:0000256" key="15">
    <source>
        <dbReference type="ARBA" id="ARBA00031566"/>
    </source>
</evidence>
<evidence type="ECO:0000256" key="4">
    <source>
        <dbReference type="ARBA" id="ARBA00015841"/>
    </source>
</evidence>
<dbReference type="GO" id="GO:0006488">
    <property type="term" value="P:dolichol-linked oligosaccharide biosynthetic process"/>
    <property type="evidence" value="ECO:0007669"/>
    <property type="project" value="EnsemblFungi"/>
</dbReference>
<dbReference type="OrthoDB" id="614844at2759"/>
<dbReference type="KEGG" id="tbl:TBLA_0H01550"/>
<feature type="domain" description="Glycosyl transferase family 1" evidence="19">
    <location>
        <begin position="255"/>
        <end position="429"/>
    </location>
</feature>
<evidence type="ECO:0000256" key="6">
    <source>
        <dbReference type="ARBA" id="ARBA00022679"/>
    </source>
</evidence>
<dbReference type="FunFam" id="3.40.50.2000:FF:000216">
    <property type="entry name" value="Chitobiosyldiphosphodolichol beta-mannosyltransferase"/>
    <property type="match status" value="1"/>
</dbReference>
<keyword evidence="8" id="KW-0256">Endoplasmic reticulum</keyword>
<dbReference type="PANTHER" id="PTHR13036:SF0">
    <property type="entry name" value="CHITOBIOSYLDIPHOSPHODOLICHOL BETA-MANNOSYLTRANSFERASE"/>
    <property type="match status" value="1"/>
</dbReference>
<dbReference type="HOGENOM" id="CLU_012079_1_1_1"/>
<reference evidence="20 21" key="1">
    <citation type="journal article" date="2011" name="Proc. Natl. Acad. Sci. U.S.A.">
        <title>Evolutionary erosion of yeast sex chromosomes by mating-type switching accidents.</title>
        <authorList>
            <person name="Gordon J.L."/>
            <person name="Armisen D."/>
            <person name="Proux-Wera E."/>
            <person name="Oheigeartaigh S.S."/>
            <person name="Byrne K.P."/>
            <person name="Wolfe K.H."/>
        </authorList>
    </citation>
    <scope>NUCLEOTIDE SEQUENCE [LARGE SCALE GENOMIC DNA]</scope>
    <source>
        <strain evidence="21">ATCC 34711 / CBS 6284 / DSM 70876 / NBRC 10599 / NRRL Y-10934 / UCD 77-7</strain>
    </source>
</reference>
<dbReference type="Pfam" id="PF00534">
    <property type="entry name" value="Glycos_transf_1"/>
    <property type="match status" value="1"/>
</dbReference>
<keyword evidence="9" id="KW-0735">Signal-anchor</keyword>
<evidence type="ECO:0000256" key="13">
    <source>
        <dbReference type="ARBA" id="ARBA00030745"/>
    </source>
</evidence>
<evidence type="ECO:0000256" key="12">
    <source>
        <dbReference type="ARBA" id="ARBA00024899"/>
    </source>
</evidence>
<keyword evidence="10 18" id="KW-1133">Transmembrane helix</keyword>
<dbReference type="PANTHER" id="PTHR13036">
    <property type="entry name" value="BETA1,4 MANNOSYLTRANSFERASE"/>
    <property type="match status" value="1"/>
</dbReference>
<evidence type="ECO:0000256" key="3">
    <source>
        <dbReference type="ARBA" id="ARBA00012611"/>
    </source>
</evidence>
<evidence type="ECO:0000256" key="9">
    <source>
        <dbReference type="ARBA" id="ARBA00022968"/>
    </source>
</evidence>